<accession>A0ABD5QTB1</accession>
<keyword evidence="2" id="KW-1185">Reference proteome</keyword>
<name>A0ABD5QTB1_9EURY</name>
<comment type="caution">
    <text evidence="1">The sequence shown here is derived from an EMBL/GenBank/DDBJ whole genome shotgun (WGS) entry which is preliminary data.</text>
</comment>
<evidence type="ECO:0000313" key="2">
    <source>
        <dbReference type="Proteomes" id="UP001596145"/>
    </source>
</evidence>
<gene>
    <name evidence="1" type="ORF">ACFPJA_12460</name>
</gene>
<reference evidence="1 2" key="1">
    <citation type="journal article" date="2019" name="Int. J. Syst. Evol. Microbiol.">
        <title>The Global Catalogue of Microorganisms (GCM) 10K type strain sequencing project: providing services to taxonomists for standard genome sequencing and annotation.</title>
        <authorList>
            <consortium name="The Broad Institute Genomics Platform"/>
            <consortium name="The Broad Institute Genome Sequencing Center for Infectious Disease"/>
            <person name="Wu L."/>
            <person name="Ma J."/>
        </authorList>
    </citation>
    <scope>NUCLEOTIDE SEQUENCE [LARGE SCALE GENOMIC DNA]</scope>
    <source>
        <strain evidence="1 2">CGMCC 1.16026</strain>
    </source>
</reference>
<dbReference type="EMBL" id="JBHSKV010000017">
    <property type="protein sequence ID" value="MFC5135525.1"/>
    <property type="molecule type" value="Genomic_DNA"/>
</dbReference>
<dbReference type="AlphaFoldDB" id="A0ABD5QTB1"/>
<evidence type="ECO:0000313" key="1">
    <source>
        <dbReference type="EMBL" id="MFC5135525.1"/>
    </source>
</evidence>
<protein>
    <submittedName>
        <fullName evidence="1">Uncharacterized protein</fullName>
    </submittedName>
</protein>
<dbReference type="Proteomes" id="UP001596145">
    <property type="component" value="Unassembled WGS sequence"/>
</dbReference>
<proteinExistence type="predicted"/>
<organism evidence="1 2">
    <name type="scientific">Halorubrum glutamatedens</name>
    <dbReference type="NCBI Taxonomy" id="2707018"/>
    <lineage>
        <taxon>Archaea</taxon>
        <taxon>Methanobacteriati</taxon>
        <taxon>Methanobacteriota</taxon>
        <taxon>Stenosarchaea group</taxon>
        <taxon>Halobacteria</taxon>
        <taxon>Halobacteriales</taxon>
        <taxon>Haloferacaceae</taxon>
        <taxon>Halorubrum</taxon>
    </lineage>
</organism>
<dbReference type="RefSeq" id="WP_275263230.1">
    <property type="nucleotide sequence ID" value="NZ_JBHSKV010000017.1"/>
</dbReference>
<sequence length="43" mass="4939">MSTQYRVVDRVERETAELLAKTDAILAHADDETYVLEEVDDVE</sequence>